<evidence type="ECO:0000313" key="3">
    <source>
        <dbReference type="Proteomes" id="UP000006320"/>
    </source>
</evidence>
<evidence type="ECO:0000259" key="1">
    <source>
        <dbReference type="PROSITE" id="PS50943"/>
    </source>
</evidence>
<proteinExistence type="predicted"/>
<protein>
    <recommendedName>
        <fullName evidence="1">HTH cro/C1-type domain-containing protein</fullName>
    </recommendedName>
</protein>
<comment type="caution">
    <text evidence="2">The sequence shown here is derived from an EMBL/GenBank/DDBJ whole genome shotgun (WGS) entry which is preliminary data.</text>
</comment>
<dbReference type="InterPro" id="IPR001387">
    <property type="entry name" value="Cro/C1-type_HTH"/>
</dbReference>
<dbReference type="Gene3D" id="1.10.260.40">
    <property type="entry name" value="lambda repressor-like DNA-binding domains"/>
    <property type="match status" value="1"/>
</dbReference>
<feature type="domain" description="HTH cro/C1-type" evidence="1">
    <location>
        <begin position="3"/>
        <end position="44"/>
    </location>
</feature>
<dbReference type="RefSeq" id="WP_007992253.1">
    <property type="nucleotide sequence ID" value="NZ_BAEM01000063.1"/>
</dbReference>
<dbReference type="PROSITE" id="PS50943">
    <property type="entry name" value="HTH_CROC1"/>
    <property type="match status" value="1"/>
</dbReference>
<sequence length="73" mass="7858">MDQEALGKSTGMGRNTISAIENGLGANARHLFAVMEQLGLIDDLPTLVNEKLSATNNSLVRKSCKAPEMISRE</sequence>
<dbReference type="Pfam" id="PF01381">
    <property type="entry name" value="HTH_3"/>
    <property type="match status" value="1"/>
</dbReference>
<dbReference type="InterPro" id="IPR010982">
    <property type="entry name" value="Lambda_DNA-bd_dom_sf"/>
</dbReference>
<dbReference type="AlphaFoldDB" id="A0AAV3V6Q7"/>
<dbReference type="Proteomes" id="UP000006320">
    <property type="component" value="Unassembled WGS sequence"/>
</dbReference>
<gene>
    <name evidence="2" type="ORF">GCHA_4654</name>
</gene>
<evidence type="ECO:0000313" key="2">
    <source>
        <dbReference type="EMBL" id="GAC12571.1"/>
    </source>
</evidence>
<reference evidence="2 3" key="1">
    <citation type="journal article" date="2017" name="Antonie Van Leeuwenhoek">
        <title>Rhizobium rhizosphaerae sp. nov., a novel species isolated from rice rhizosphere.</title>
        <authorList>
            <person name="Zhao J.J."/>
            <person name="Zhang J."/>
            <person name="Zhang R.J."/>
            <person name="Zhang C.W."/>
            <person name="Yin H.Q."/>
            <person name="Zhang X.X."/>
        </authorList>
    </citation>
    <scope>NUCLEOTIDE SEQUENCE [LARGE SCALE GENOMIC DNA]</scope>
    <source>
        <strain evidence="2 3">S18K6</strain>
    </source>
</reference>
<dbReference type="EMBL" id="BAEM01000063">
    <property type="protein sequence ID" value="GAC12571.1"/>
    <property type="molecule type" value="Genomic_DNA"/>
</dbReference>
<accession>A0AAV3V6Q7</accession>
<name>A0AAV3V6Q7_9ALTE</name>
<dbReference type="GO" id="GO:0003677">
    <property type="term" value="F:DNA binding"/>
    <property type="evidence" value="ECO:0007669"/>
    <property type="project" value="InterPro"/>
</dbReference>
<organism evidence="2 3">
    <name type="scientific">Paraglaciecola chathamensis S18K6</name>
    <dbReference type="NCBI Taxonomy" id="1127672"/>
    <lineage>
        <taxon>Bacteria</taxon>
        <taxon>Pseudomonadati</taxon>
        <taxon>Pseudomonadota</taxon>
        <taxon>Gammaproteobacteria</taxon>
        <taxon>Alteromonadales</taxon>
        <taxon>Alteromonadaceae</taxon>
        <taxon>Paraglaciecola</taxon>
    </lineage>
</organism>